<gene>
    <name evidence="3" type="ordered locus">Cpin_1685</name>
</gene>
<dbReference type="AlphaFoldDB" id="A0A979GSG6"/>
<dbReference type="EMBL" id="CP001699">
    <property type="protein sequence ID" value="ACU59181.1"/>
    <property type="molecule type" value="Genomic_DNA"/>
</dbReference>
<reference evidence="4" key="1">
    <citation type="submission" date="2009-08" db="EMBL/GenBank/DDBJ databases">
        <title>The complete genome of Chitinophaga pinensis DSM 2588.</title>
        <authorList>
            <consortium name="US DOE Joint Genome Institute (JGI-PGF)"/>
            <person name="Lucas S."/>
            <person name="Copeland A."/>
            <person name="Lapidus A."/>
            <person name="Glavina del Rio T."/>
            <person name="Dalin E."/>
            <person name="Tice H."/>
            <person name="Bruce D."/>
            <person name="Goodwin L."/>
            <person name="Pitluck S."/>
            <person name="Kyrpides N."/>
            <person name="Mavromatis K."/>
            <person name="Ivanova N."/>
            <person name="Mikhailova N."/>
            <person name="Sims D."/>
            <person name="Meinche L."/>
            <person name="Brettin T."/>
            <person name="Detter J.C."/>
            <person name="Han C."/>
            <person name="Larimer F."/>
            <person name="Land M."/>
            <person name="Hauser L."/>
            <person name="Markowitz V."/>
            <person name="Cheng J.-F."/>
            <person name="Hugenholtz P."/>
            <person name="Woyke T."/>
            <person name="Wu D."/>
            <person name="Spring S."/>
            <person name="Klenk H.-P."/>
            <person name="Eisen J.A."/>
        </authorList>
    </citation>
    <scope>NUCLEOTIDE SEQUENCE [LARGE SCALE GENOMIC DNA]</scope>
    <source>
        <strain evidence="4">ATCC 43595 / DSM 2588 / LMG 13176 / NBRC 15968 / NCIMB 11800 / UQM 2034</strain>
    </source>
</reference>
<sequence length="413" mass="47842">MKSKTVAIVVIIVFVLIFLGLLIFSAGGGTIDNKNIDEQELARQSFSHKDKRPGGCYAMFKAMSELFYYEIKPQVVTKPFTRTYTKDATLSSTDYNLYVLVADVLYTSPEDAANMIKFAAAGNQLFIAVNKPDSILLDLLHLHVDDEGFFQSMTNADQRYVNKNLAPDTAFSRKGIRGGSYITGMDSSATTILGTDAFNRPNFVKINVSEGAVFVLLQPSTLTNYFLMHDRNMVSLESQLSYTNHYMDHVYWDEFYKYQYARQSSDFSEWQVLMRYPAMRWALWLGVGLLLLYIIFESKRRQRIVPERPPLENNSLEFVDALGQLYYQQHDNRNLVQKIILQWQEFIRTRYYLNTNNMDHAFADALSRKAAMPVEHVKEILHDIQHMRDTMTVSDDFLQQFYKKIQAFYINTK</sequence>
<feature type="transmembrane region" description="Helical" evidence="1">
    <location>
        <begin position="278"/>
        <end position="296"/>
    </location>
</feature>
<keyword evidence="1" id="KW-0472">Membrane</keyword>
<protein>
    <recommendedName>
        <fullName evidence="2">DUF4350 domain-containing protein</fullName>
    </recommendedName>
</protein>
<dbReference type="OrthoDB" id="1111222at2"/>
<evidence type="ECO:0000259" key="2">
    <source>
        <dbReference type="Pfam" id="PF14258"/>
    </source>
</evidence>
<evidence type="ECO:0000313" key="3">
    <source>
        <dbReference type="EMBL" id="ACU59181.1"/>
    </source>
</evidence>
<dbReference type="InterPro" id="IPR025646">
    <property type="entry name" value="DUF4350"/>
</dbReference>
<dbReference type="RefSeq" id="WP_012789357.1">
    <property type="nucleotide sequence ID" value="NC_013132.1"/>
</dbReference>
<keyword evidence="1" id="KW-0812">Transmembrane</keyword>
<keyword evidence="1" id="KW-1133">Transmembrane helix</keyword>
<proteinExistence type="predicted"/>
<dbReference type="Proteomes" id="UP000002215">
    <property type="component" value="Chromosome"/>
</dbReference>
<name>A0A979GSG6_CHIPD</name>
<reference evidence="3 4" key="2">
    <citation type="journal article" date="2010" name="Stand. Genomic Sci.">
        <title>Complete genome sequence of Chitinophaga pinensis type strain (UQM 2034).</title>
        <authorList>
            <person name="Glavina Del Rio T."/>
            <person name="Abt B."/>
            <person name="Spring S."/>
            <person name="Lapidus A."/>
            <person name="Nolan M."/>
            <person name="Tice H."/>
            <person name="Copeland A."/>
            <person name="Cheng J.F."/>
            <person name="Chen F."/>
            <person name="Bruce D."/>
            <person name="Goodwin L."/>
            <person name="Pitluck S."/>
            <person name="Ivanova N."/>
            <person name="Mavromatis K."/>
            <person name="Mikhailova N."/>
            <person name="Pati A."/>
            <person name="Chen A."/>
            <person name="Palaniappan K."/>
            <person name="Land M."/>
            <person name="Hauser L."/>
            <person name="Chang Y.J."/>
            <person name="Jeffries C.D."/>
            <person name="Chain P."/>
            <person name="Saunders E."/>
            <person name="Detter J.C."/>
            <person name="Brettin T."/>
            <person name="Rohde M."/>
            <person name="Goker M."/>
            <person name="Bristow J."/>
            <person name="Eisen J.A."/>
            <person name="Markowitz V."/>
            <person name="Hugenholtz P."/>
            <person name="Kyrpides N.C."/>
            <person name="Klenk H.P."/>
            <person name="Lucas S."/>
        </authorList>
    </citation>
    <scope>NUCLEOTIDE SEQUENCE [LARGE SCALE GENOMIC DNA]</scope>
    <source>
        <strain evidence="4">ATCC 43595 / DSM 2588 / LMG 13176 / NBRC 15968 / NCIMB 11800 / UQM 2034</strain>
    </source>
</reference>
<organism evidence="3 4">
    <name type="scientific">Chitinophaga pinensis (strain ATCC 43595 / DSM 2588 / LMG 13176 / NBRC 15968 / NCIMB 11800 / UQM 2034)</name>
    <dbReference type="NCBI Taxonomy" id="485918"/>
    <lineage>
        <taxon>Bacteria</taxon>
        <taxon>Pseudomonadati</taxon>
        <taxon>Bacteroidota</taxon>
        <taxon>Chitinophagia</taxon>
        <taxon>Chitinophagales</taxon>
        <taxon>Chitinophagaceae</taxon>
        <taxon>Chitinophaga</taxon>
    </lineage>
</organism>
<dbReference type="Pfam" id="PF14258">
    <property type="entry name" value="DUF4350"/>
    <property type="match status" value="1"/>
</dbReference>
<feature type="domain" description="DUF4350" evidence="2">
    <location>
        <begin position="49"/>
        <end position="231"/>
    </location>
</feature>
<evidence type="ECO:0000256" key="1">
    <source>
        <dbReference type="SAM" id="Phobius"/>
    </source>
</evidence>
<evidence type="ECO:0000313" key="4">
    <source>
        <dbReference type="Proteomes" id="UP000002215"/>
    </source>
</evidence>
<dbReference type="KEGG" id="cpi:Cpin_1685"/>
<accession>A0A979GSG6</accession>